<evidence type="ECO:0000313" key="3">
    <source>
        <dbReference type="Proteomes" id="UP001422759"/>
    </source>
</evidence>
<evidence type="ECO:0000256" key="1">
    <source>
        <dbReference type="SAM" id="MobiDB-lite"/>
    </source>
</evidence>
<dbReference type="Gene3D" id="1.10.10.10">
    <property type="entry name" value="Winged helix-like DNA-binding domain superfamily/Winged helix DNA-binding domain"/>
    <property type="match status" value="1"/>
</dbReference>
<comment type="caution">
    <text evidence="2">The sequence shown here is derived from an EMBL/GenBank/DDBJ whole genome shotgun (WGS) entry which is preliminary data.</text>
</comment>
<organism evidence="2 3">
    <name type="scientific">Kitasatospora kazusensis</name>
    <dbReference type="NCBI Taxonomy" id="407974"/>
    <lineage>
        <taxon>Bacteria</taxon>
        <taxon>Bacillati</taxon>
        <taxon>Actinomycetota</taxon>
        <taxon>Actinomycetes</taxon>
        <taxon>Kitasatosporales</taxon>
        <taxon>Streptomycetaceae</taxon>
        <taxon>Kitasatospora</taxon>
    </lineage>
</organism>
<gene>
    <name evidence="2" type="ORF">GCM10009760_43790</name>
</gene>
<dbReference type="EMBL" id="BAAANT010000028">
    <property type="protein sequence ID" value="GAA2149998.1"/>
    <property type="molecule type" value="Genomic_DNA"/>
</dbReference>
<protein>
    <submittedName>
        <fullName evidence="2">Uncharacterized protein</fullName>
    </submittedName>
</protein>
<dbReference type="Proteomes" id="UP001422759">
    <property type="component" value="Unassembled WGS sequence"/>
</dbReference>
<feature type="compositionally biased region" description="Basic residues" evidence="1">
    <location>
        <begin position="61"/>
        <end position="70"/>
    </location>
</feature>
<feature type="region of interest" description="Disordered" evidence="1">
    <location>
        <begin position="44"/>
        <end position="70"/>
    </location>
</feature>
<name>A0ABN2ZZL0_9ACTN</name>
<dbReference type="InterPro" id="IPR036388">
    <property type="entry name" value="WH-like_DNA-bd_sf"/>
</dbReference>
<evidence type="ECO:0000313" key="2">
    <source>
        <dbReference type="EMBL" id="GAA2149998.1"/>
    </source>
</evidence>
<proteinExistence type="predicted"/>
<sequence>MGSVALECVGDPYSEDPARTLGLSRGLVQECYAQLQAEGYLVTRPARRPGWRPEPQSRSRPPGRRPRTRA</sequence>
<accession>A0ABN2ZZL0</accession>
<keyword evidence="3" id="KW-1185">Reference proteome</keyword>
<reference evidence="2 3" key="1">
    <citation type="journal article" date="2019" name="Int. J. Syst. Evol. Microbiol.">
        <title>The Global Catalogue of Microorganisms (GCM) 10K type strain sequencing project: providing services to taxonomists for standard genome sequencing and annotation.</title>
        <authorList>
            <consortium name="The Broad Institute Genomics Platform"/>
            <consortium name="The Broad Institute Genome Sequencing Center for Infectious Disease"/>
            <person name="Wu L."/>
            <person name="Ma J."/>
        </authorList>
    </citation>
    <scope>NUCLEOTIDE SEQUENCE [LARGE SCALE GENOMIC DNA]</scope>
    <source>
        <strain evidence="2 3">JCM 14560</strain>
    </source>
</reference>